<name>A0A8T0NYD1_PANVG</name>
<feature type="compositionally biased region" description="Gly residues" evidence="1">
    <location>
        <begin position="70"/>
        <end position="79"/>
    </location>
</feature>
<sequence>HGRSVGGPADCRGLASMASDKDSLIHSSNPRSAQPSPAPRACPSAAFLPPLTVTSPPRAPTLLLARAATAGGGGGGGGLPSCTHADSSMSGQRQAPLRHM</sequence>
<dbReference type="AlphaFoldDB" id="A0A8T0NYD1"/>
<feature type="compositionally biased region" description="Low complexity" evidence="1">
    <location>
        <begin position="60"/>
        <end position="69"/>
    </location>
</feature>
<proteinExistence type="predicted"/>
<gene>
    <name evidence="2" type="ORF">PVAP13_9KG579801</name>
</gene>
<protein>
    <submittedName>
        <fullName evidence="2">Uncharacterized protein</fullName>
    </submittedName>
</protein>
<evidence type="ECO:0000256" key="1">
    <source>
        <dbReference type="SAM" id="MobiDB-lite"/>
    </source>
</evidence>
<evidence type="ECO:0000313" key="3">
    <source>
        <dbReference type="Proteomes" id="UP000823388"/>
    </source>
</evidence>
<feature type="compositionally biased region" description="Polar residues" evidence="1">
    <location>
        <begin position="84"/>
        <end position="93"/>
    </location>
</feature>
<organism evidence="2 3">
    <name type="scientific">Panicum virgatum</name>
    <name type="common">Blackwell switchgrass</name>
    <dbReference type="NCBI Taxonomy" id="38727"/>
    <lineage>
        <taxon>Eukaryota</taxon>
        <taxon>Viridiplantae</taxon>
        <taxon>Streptophyta</taxon>
        <taxon>Embryophyta</taxon>
        <taxon>Tracheophyta</taxon>
        <taxon>Spermatophyta</taxon>
        <taxon>Magnoliopsida</taxon>
        <taxon>Liliopsida</taxon>
        <taxon>Poales</taxon>
        <taxon>Poaceae</taxon>
        <taxon>PACMAD clade</taxon>
        <taxon>Panicoideae</taxon>
        <taxon>Panicodae</taxon>
        <taxon>Paniceae</taxon>
        <taxon>Panicinae</taxon>
        <taxon>Panicum</taxon>
        <taxon>Panicum sect. Hiantes</taxon>
    </lineage>
</organism>
<feature type="non-terminal residue" evidence="2">
    <location>
        <position position="100"/>
    </location>
</feature>
<dbReference type="EMBL" id="CM029053">
    <property type="protein sequence ID" value="KAG2554951.1"/>
    <property type="molecule type" value="Genomic_DNA"/>
</dbReference>
<accession>A0A8T0NYD1</accession>
<feature type="compositionally biased region" description="Low complexity" evidence="1">
    <location>
        <begin position="27"/>
        <end position="46"/>
    </location>
</feature>
<feature type="non-terminal residue" evidence="2">
    <location>
        <position position="1"/>
    </location>
</feature>
<reference evidence="2" key="1">
    <citation type="submission" date="2020-05" db="EMBL/GenBank/DDBJ databases">
        <title>WGS assembly of Panicum virgatum.</title>
        <authorList>
            <person name="Lovell J.T."/>
            <person name="Jenkins J."/>
            <person name="Shu S."/>
            <person name="Juenger T.E."/>
            <person name="Schmutz J."/>
        </authorList>
    </citation>
    <scope>NUCLEOTIDE SEQUENCE</scope>
    <source>
        <strain evidence="2">AP13</strain>
    </source>
</reference>
<comment type="caution">
    <text evidence="2">The sequence shown here is derived from an EMBL/GenBank/DDBJ whole genome shotgun (WGS) entry which is preliminary data.</text>
</comment>
<feature type="region of interest" description="Disordered" evidence="1">
    <location>
        <begin position="1"/>
        <end position="100"/>
    </location>
</feature>
<evidence type="ECO:0000313" key="2">
    <source>
        <dbReference type="EMBL" id="KAG2554951.1"/>
    </source>
</evidence>
<dbReference type="Proteomes" id="UP000823388">
    <property type="component" value="Chromosome 9K"/>
</dbReference>
<keyword evidence="3" id="KW-1185">Reference proteome</keyword>